<evidence type="ECO:0000259" key="3">
    <source>
        <dbReference type="PROSITE" id="PS50195"/>
    </source>
</evidence>
<dbReference type="Gene3D" id="1.20.1270.60">
    <property type="entry name" value="Arfaptin homology (AH) domain/BAR domain"/>
    <property type="match status" value="1"/>
</dbReference>
<feature type="domain" description="PX" evidence="3">
    <location>
        <begin position="21"/>
        <end position="150"/>
    </location>
</feature>
<dbReference type="Pfam" id="PF00787">
    <property type="entry name" value="PX"/>
    <property type="match status" value="1"/>
</dbReference>
<dbReference type="SMART" id="SM00312">
    <property type="entry name" value="PX"/>
    <property type="match status" value="1"/>
</dbReference>
<name>A0A9X0A2I0_9CNID</name>
<dbReference type="GO" id="GO:0031201">
    <property type="term" value="C:SNARE complex"/>
    <property type="evidence" value="ECO:0007669"/>
    <property type="project" value="TreeGrafter"/>
</dbReference>
<dbReference type="Gene3D" id="3.30.1520.10">
    <property type="entry name" value="Phox-like domain"/>
    <property type="match status" value="1"/>
</dbReference>
<dbReference type="OrthoDB" id="289314at2759"/>
<sequence length="422" mass="48212">MGDEAAKKVQYFPEGSLLNIMIVSIIDSEKRYTDILKEPYTVYLIETKYIDGGPPAGEPDMSSSIWRRYSEFELLRNYLVANFPALIVPPLPEKRINIAALRIAADKFDPDFIDKRKMALESFLLRCSAHPQLSQDLSFVSFFTQEEGWKEAVIATNYHSKVDSRLKSWSASAKEPDRRFEDMKHYADNLGSNVAAMIKVRQRISDIIFSVHKQHATYGKVFSEWSSLETEMGDGLQKSGHYMDRFAGSVDEALDEDEMAFSEPLREYLHFSDVLKGVAHKQLLRQYDTEKAEETLTSKKTQRDDLDAHKQAIESGQTPPKSGGFSFKGLSSMIFGAETPEVLETKISNLDEQINDAEENVTTTKEELRNFDEEALKDYERFRKQEVRDLKEVLAAHIKTQMILCKLGISTWQDVKETAKTL</sequence>
<dbReference type="InterPro" id="IPR027267">
    <property type="entry name" value="AH/BAR_dom_sf"/>
</dbReference>
<evidence type="ECO:0000256" key="2">
    <source>
        <dbReference type="SAM" id="Coils"/>
    </source>
</evidence>
<evidence type="ECO:0000256" key="1">
    <source>
        <dbReference type="ARBA" id="ARBA00010883"/>
    </source>
</evidence>
<proteinExistence type="inferred from homology"/>
<dbReference type="GO" id="GO:2000786">
    <property type="term" value="P:positive regulation of autophagosome assembly"/>
    <property type="evidence" value="ECO:0007669"/>
    <property type="project" value="TreeGrafter"/>
</dbReference>
<evidence type="ECO:0000313" key="5">
    <source>
        <dbReference type="Proteomes" id="UP001163046"/>
    </source>
</evidence>
<keyword evidence="2" id="KW-0175">Coiled coil</keyword>
<dbReference type="InterPro" id="IPR036871">
    <property type="entry name" value="PX_dom_sf"/>
</dbReference>
<comment type="similarity">
    <text evidence="1">Belongs to the sorting nexin family.</text>
</comment>
<dbReference type="InterPro" id="IPR001683">
    <property type="entry name" value="PX_dom"/>
</dbReference>
<comment type="caution">
    <text evidence="4">The sequence shown here is derived from an EMBL/GenBank/DDBJ whole genome shotgun (WGS) entry which is preliminary data.</text>
</comment>
<dbReference type="GO" id="GO:0031901">
    <property type="term" value="C:early endosome membrane"/>
    <property type="evidence" value="ECO:0007669"/>
    <property type="project" value="TreeGrafter"/>
</dbReference>
<dbReference type="GO" id="GO:0005886">
    <property type="term" value="C:plasma membrane"/>
    <property type="evidence" value="ECO:0007669"/>
    <property type="project" value="TreeGrafter"/>
</dbReference>
<dbReference type="GO" id="GO:0015031">
    <property type="term" value="P:protein transport"/>
    <property type="evidence" value="ECO:0007669"/>
    <property type="project" value="InterPro"/>
</dbReference>
<keyword evidence="5" id="KW-1185">Reference proteome</keyword>
<dbReference type="PROSITE" id="PS50195">
    <property type="entry name" value="PX"/>
    <property type="match status" value="1"/>
</dbReference>
<dbReference type="Proteomes" id="UP001163046">
    <property type="component" value="Unassembled WGS sequence"/>
</dbReference>
<dbReference type="GO" id="GO:0032266">
    <property type="term" value="F:phosphatidylinositol-3-phosphate binding"/>
    <property type="evidence" value="ECO:0007669"/>
    <property type="project" value="TreeGrafter"/>
</dbReference>
<dbReference type="AlphaFoldDB" id="A0A9X0A2I0"/>
<dbReference type="EMBL" id="MU825404">
    <property type="protein sequence ID" value="KAJ7391880.1"/>
    <property type="molecule type" value="Genomic_DNA"/>
</dbReference>
<gene>
    <name evidence="4" type="primary">SNX4</name>
    <name evidence="4" type="ORF">OS493_016170</name>
</gene>
<dbReference type="SUPFAM" id="SSF64268">
    <property type="entry name" value="PX domain"/>
    <property type="match status" value="1"/>
</dbReference>
<dbReference type="PANTHER" id="PTHR46596">
    <property type="entry name" value="SORTING NEXIN-4"/>
    <property type="match status" value="1"/>
</dbReference>
<evidence type="ECO:0000313" key="4">
    <source>
        <dbReference type="EMBL" id="KAJ7391880.1"/>
    </source>
</evidence>
<protein>
    <submittedName>
        <fullName evidence="4">Intercellular trafficking and secretion</fullName>
    </submittedName>
</protein>
<accession>A0A9X0A2I0</accession>
<organism evidence="4 5">
    <name type="scientific">Desmophyllum pertusum</name>
    <dbReference type="NCBI Taxonomy" id="174260"/>
    <lineage>
        <taxon>Eukaryota</taxon>
        <taxon>Metazoa</taxon>
        <taxon>Cnidaria</taxon>
        <taxon>Anthozoa</taxon>
        <taxon>Hexacorallia</taxon>
        <taxon>Scleractinia</taxon>
        <taxon>Caryophylliina</taxon>
        <taxon>Caryophylliidae</taxon>
        <taxon>Desmophyllum</taxon>
    </lineage>
</organism>
<reference evidence="4" key="1">
    <citation type="submission" date="2023-01" db="EMBL/GenBank/DDBJ databases">
        <title>Genome assembly of the deep-sea coral Lophelia pertusa.</title>
        <authorList>
            <person name="Herrera S."/>
            <person name="Cordes E."/>
        </authorList>
    </citation>
    <scope>NUCLEOTIDE SEQUENCE</scope>
    <source>
        <strain evidence="4">USNM1676648</strain>
        <tissue evidence="4">Polyp</tissue>
    </source>
</reference>
<dbReference type="InterPro" id="IPR034783">
    <property type="entry name" value="SNX4"/>
</dbReference>
<dbReference type="PANTHER" id="PTHR46596:SF1">
    <property type="entry name" value="SORTING NEXIN-4"/>
    <property type="match status" value="1"/>
</dbReference>
<feature type="coiled-coil region" evidence="2">
    <location>
        <begin position="340"/>
        <end position="374"/>
    </location>
</feature>